<organism evidence="1 2">
    <name type="scientific">Coemansia furcata</name>
    <dbReference type="NCBI Taxonomy" id="417177"/>
    <lineage>
        <taxon>Eukaryota</taxon>
        <taxon>Fungi</taxon>
        <taxon>Fungi incertae sedis</taxon>
        <taxon>Zoopagomycota</taxon>
        <taxon>Kickxellomycotina</taxon>
        <taxon>Kickxellomycetes</taxon>
        <taxon>Kickxellales</taxon>
        <taxon>Kickxellaceae</taxon>
        <taxon>Coemansia</taxon>
    </lineage>
</organism>
<protein>
    <submittedName>
        <fullName evidence="1">Uncharacterized protein</fullName>
    </submittedName>
</protein>
<gene>
    <name evidence="1" type="ORF">H4S07_004350</name>
</gene>
<accession>A0ACC1LB18</accession>
<proteinExistence type="predicted"/>
<keyword evidence="2" id="KW-1185">Reference proteome</keyword>
<reference evidence="1" key="1">
    <citation type="submission" date="2022-07" db="EMBL/GenBank/DDBJ databases">
        <title>Phylogenomic reconstructions and comparative analyses of Kickxellomycotina fungi.</title>
        <authorList>
            <person name="Reynolds N.K."/>
            <person name="Stajich J.E."/>
            <person name="Barry K."/>
            <person name="Grigoriev I.V."/>
            <person name="Crous P."/>
            <person name="Smith M.E."/>
        </authorList>
    </citation>
    <scope>NUCLEOTIDE SEQUENCE</scope>
    <source>
        <strain evidence="1">CBS 102833</strain>
    </source>
</reference>
<evidence type="ECO:0000313" key="1">
    <source>
        <dbReference type="EMBL" id="KAJ2803928.1"/>
    </source>
</evidence>
<sequence>MKITFAIGAVCLLLVQGGLADKCPQPPSYSTAPSVAPTSVSSSAPYVTSSAPTLVTSTEQYQSFPSVYTSVPNPYSTSPMPSNFPSVPPAPPSIYSSVKDPFSTLPMPSDFTYSASSAPVPSPTPPTGALQLTLNQLNAAIPARAGSGSCASVSTPDECATNDKALVAINSALTKYGITKRSEVVAVISLMAYESGNWQYNTNHFPGRPGQGTRAMLMFNFIESYAKALHPEEAAQALAGGTTDASMNSVRALVLNDNDSFGSGFWYLVTNAAAYHNAADKLRDGNASDFKDYVVNGVGAGWDDSRQTVWETVNSAITA</sequence>
<name>A0ACC1LB18_9FUNG</name>
<comment type="caution">
    <text evidence="1">The sequence shown here is derived from an EMBL/GenBank/DDBJ whole genome shotgun (WGS) entry which is preliminary data.</text>
</comment>
<dbReference type="Proteomes" id="UP001140096">
    <property type="component" value="Unassembled WGS sequence"/>
</dbReference>
<evidence type="ECO:0000313" key="2">
    <source>
        <dbReference type="Proteomes" id="UP001140096"/>
    </source>
</evidence>
<dbReference type="EMBL" id="JANBUP010001723">
    <property type="protein sequence ID" value="KAJ2803928.1"/>
    <property type="molecule type" value="Genomic_DNA"/>
</dbReference>